<dbReference type="AlphaFoldDB" id="A0A978VP66"/>
<accession>A0A978VP66</accession>
<name>A0A978VP66_ZIZJJ</name>
<dbReference type="Proteomes" id="UP000813462">
    <property type="component" value="Unassembled WGS sequence"/>
</dbReference>
<reference evidence="1" key="1">
    <citation type="journal article" date="2021" name="Front. Plant Sci.">
        <title>Chromosome-Scale Genome Assembly for Chinese Sour Jujube and Insights Into Its Genome Evolution and Domestication Signature.</title>
        <authorList>
            <person name="Shen L.-Y."/>
            <person name="Luo H."/>
            <person name="Wang X.-L."/>
            <person name="Wang X.-M."/>
            <person name="Qiu X.-J."/>
            <person name="Liu H."/>
            <person name="Zhou S.-S."/>
            <person name="Jia K.-H."/>
            <person name="Nie S."/>
            <person name="Bao Y.-T."/>
            <person name="Zhang R.-G."/>
            <person name="Yun Q.-Z."/>
            <person name="Chai Y.-H."/>
            <person name="Lu J.-Y."/>
            <person name="Li Y."/>
            <person name="Zhao S.-W."/>
            <person name="Mao J.-F."/>
            <person name="Jia S.-G."/>
            <person name="Mao Y.-M."/>
        </authorList>
    </citation>
    <scope>NUCLEOTIDE SEQUENCE</scope>
    <source>
        <strain evidence="1">AT0</strain>
        <tissue evidence="1">Leaf</tissue>
    </source>
</reference>
<dbReference type="EMBL" id="JAEACU010000003">
    <property type="protein sequence ID" value="KAH7537341.1"/>
    <property type="molecule type" value="Genomic_DNA"/>
</dbReference>
<comment type="caution">
    <text evidence="1">The sequence shown here is derived from an EMBL/GenBank/DDBJ whole genome shotgun (WGS) entry which is preliminary data.</text>
</comment>
<protein>
    <submittedName>
        <fullName evidence="1">Uncharacterized protein</fullName>
    </submittedName>
</protein>
<organism evidence="1 2">
    <name type="scientific">Ziziphus jujuba var. spinosa</name>
    <dbReference type="NCBI Taxonomy" id="714518"/>
    <lineage>
        <taxon>Eukaryota</taxon>
        <taxon>Viridiplantae</taxon>
        <taxon>Streptophyta</taxon>
        <taxon>Embryophyta</taxon>
        <taxon>Tracheophyta</taxon>
        <taxon>Spermatophyta</taxon>
        <taxon>Magnoliopsida</taxon>
        <taxon>eudicotyledons</taxon>
        <taxon>Gunneridae</taxon>
        <taxon>Pentapetalae</taxon>
        <taxon>rosids</taxon>
        <taxon>fabids</taxon>
        <taxon>Rosales</taxon>
        <taxon>Rhamnaceae</taxon>
        <taxon>Paliureae</taxon>
        <taxon>Ziziphus</taxon>
    </lineage>
</organism>
<gene>
    <name evidence="1" type="ORF">FEM48_Zijuj03G0082300</name>
</gene>
<sequence>MVVFVTWDWPGPDGIESQSGVWEGKRRTGHIYPVNQIIRNEGDKTDPPKHLGHFCPALFRCVQPLSLSHPFAISFQFEATILDLKDVSYQHASHAAVKANPNFAAGETHFNLRLSPRNSKA</sequence>
<evidence type="ECO:0000313" key="2">
    <source>
        <dbReference type="Proteomes" id="UP000813462"/>
    </source>
</evidence>
<proteinExistence type="predicted"/>
<evidence type="ECO:0000313" key="1">
    <source>
        <dbReference type="EMBL" id="KAH7537341.1"/>
    </source>
</evidence>